<keyword evidence="4" id="KW-0732">Signal</keyword>
<dbReference type="Pfam" id="PF07686">
    <property type="entry name" value="V-set"/>
    <property type="match status" value="1"/>
</dbReference>
<evidence type="ECO:0000256" key="4">
    <source>
        <dbReference type="SAM" id="SignalP"/>
    </source>
</evidence>
<dbReference type="InterPro" id="IPR007110">
    <property type="entry name" value="Ig-like_dom"/>
</dbReference>
<dbReference type="InterPro" id="IPR013783">
    <property type="entry name" value="Ig-like_fold"/>
</dbReference>
<keyword evidence="3" id="KW-0472">Membrane</keyword>
<dbReference type="Ensembl" id="ENSCCRT00010082014.1">
    <property type="protein sequence ID" value="ENSCCRP00010074029.1"/>
    <property type="gene ID" value="ENSCCRG00010032268.1"/>
</dbReference>
<dbReference type="GO" id="GO:0005886">
    <property type="term" value="C:plasma membrane"/>
    <property type="evidence" value="ECO:0007669"/>
    <property type="project" value="TreeGrafter"/>
</dbReference>
<name>A0A8C1M8P8_CYPCA</name>
<evidence type="ECO:0000256" key="3">
    <source>
        <dbReference type="ARBA" id="ARBA00023136"/>
    </source>
</evidence>
<dbReference type="InterPro" id="IPR050671">
    <property type="entry name" value="CD300_family_receptors"/>
</dbReference>
<evidence type="ECO:0000256" key="1">
    <source>
        <dbReference type="ARBA" id="ARBA00004370"/>
    </source>
</evidence>
<dbReference type="SUPFAM" id="SSF48726">
    <property type="entry name" value="Immunoglobulin"/>
    <property type="match status" value="1"/>
</dbReference>
<dbReference type="AlphaFoldDB" id="A0A8C1M8P8"/>
<accession>A0A8C1M8P8</accession>
<dbReference type="InterPro" id="IPR013106">
    <property type="entry name" value="Ig_V-set"/>
</dbReference>
<dbReference type="PROSITE" id="PS50835">
    <property type="entry name" value="IG_LIKE"/>
    <property type="match status" value="1"/>
</dbReference>
<keyword evidence="7" id="KW-1185">Reference proteome</keyword>
<comment type="subcellular location">
    <subcellularLocation>
        <location evidence="1">Membrane</location>
    </subcellularLocation>
</comment>
<dbReference type="Gene3D" id="2.60.40.10">
    <property type="entry name" value="Immunoglobulins"/>
    <property type="match status" value="1"/>
</dbReference>
<keyword evidence="2" id="KW-0812">Transmembrane</keyword>
<protein>
    <recommendedName>
        <fullName evidence="5">Ig-like domain-containing protein</fullName>
    </recommendedName>
</protein>
<reference evidence="6" key="2">
    <citation type="submission" date="2025-09" db="UniProtKB">
        <authorList>
            <consortium name="Ensembl"/>
        </authorList>
    </citation>
    <scope>IDENTIFICATION</scope>
</reference>
<dbReference type="PANTHER" id="PTHR11860:SF118">
    <property type="entry name" value="CMRF35-LIKE MOLECULE 3-RELATED"/>
    <property type="match status" value="1"/>
</dbReference>
<dbReference type="CDD" id="cd05716">
    <property type="entry name" value="IgV_pIgR_like"/>
    <property type="match status" value="1"/>
</dbReference>
<organism evidence="6 7">
    <name type="scientific">Cyprinus carpio</name>
    <name type="common">Common carp</name>
    <dbReference type="NCBI Taxonomy" id="7962"/>
    <lineage>
        <taxon>Eukaryota</taxon>
        <taxon>Metazoa</taxon>
        <taxon>Chordata</taxon>
        <taxon>Craniata</taxon>
        <taxon>Vertebrata</taxon>
        <taxon>Euteleostomi</taxon>
        <taxon>Actinopterygii</taxon>
        <taxon>Neopterygii</taxon>
        <taxon>Teleostei</taxon>
        <taxon>Ostariophysi</taxon>
        <taxon>Cypriniformes</taxon>
        <taxon>Cyprinidae</taxon>
        <taxon>Cyprininae</taxon>
        <taxon>Cyprinus</taxon>
    </lineage>
</organism>
<feature type="signal peptide" evidence="4">
    <location>
        <begin position="1"/>
        <end position="16"/>
    </location>
</feature>
<evidence type="ECO:0000259" key="5">
    <source>
        <dbReference type="PROSITE" id="PS50835"/>
    </source>
</evidence>
<feature type="domain" description="Ig-like" evidence="5">
    <location>
        <begin position="33"/>
        <end position="124"/>
    </location>
</feature>
<dbReference type="Proteomes" id="UP000694427">
    <property type="component" value="Unplaced"/>
</dbReference>
<dbReference type="InterPro" id="IPR036179">
    <property type="entry name" value="Ig-like_dom_sf"/>
</dbReference>
<feature type="chain" id="PRO_5034555443" description="Ig-like domain-containing protein" evidence="4">
    <location>
        <begin position="17"/>
        <end position="173"/>
    </location>
</feature>
<reference evidence="6" key="1">
    <citation type="submission" date="2025-08" db="UniProtKB">
        <authorList>
            <consortium name="Ensembl"/>
        </authorList>
    </citation>
    <scope>IDENTIFICATION</scope>
</reference>
<sequence>WCGLALLSCCSAPLECWIVVGVLSSISVTGYSGGGVIITCRYEGKYTANEKYFCKEETLTCSDLIKTGIKNQWFKSGGFSLYDNTSTAVFTVILKDLSEQDSGMYKCGVDKSKSPDSYTKVNLNVVTVLINVTGTDDFLTHINRSNSKSQLGSIQQITVFCPLEGPVESYGDF</sequence>
<proteinExistence type="predicted"/>
<dbReference type="PANTHER" id="PTHR11860">
    <property type="entry name" value="POLYMERIC-IMMUNOGLOBULIN RECEPTOR"/>
    <property type="match status" value="1"/>
</dbReference>
<evidence type="ECO:0000256" key="2">
    <source>
        <dbReference type="ARBA" id="ARBA00022692"/>
    </source>
</evidence>
<dbReference type="GO" id="GO:0004888">
    <property type="term" value="F:transmembrane signaling receptor activity"/>
    <property type="evidence" value="ECO:0007669"/>
    <property type="project" value="TreeGrafter"/>
</dbReference>
<evidence type="ECO:0000313" key="6">
    <source>
        <dbReference type="Ensembl" id="ENSCCRP00010074029.1"/>
    </source>
</evidence>
<evidence type="ECO:0000313" key="7">
    <source>
        <dbReference type="Proteomes" id="UP000694427"/>
    </source>
</evidence>